<sequence length="99" mass="11083">MPNLIGHKSQVEAGLDMQQFSSLVRVGCSPQLKPFLCSLFAPECEAGEARPPCRTLCEQARSGCESLMNKFEVQWPESFQCDKFTTESCERVSHLLLTL</sequence>
<dbReference type="GO" id="GO:0060070">
    <property type="term" value="P:canonical Wnt signaling pathway"/>
    <property type="evidence" value="ECO:0007669"/>
    <property type="project" value="TreeGrafter"/>
</dbReference>
<reference evidence="5" key="2">
    <citation type="submission" date="2025-09" db="UniProtKB">
        <authorList>
            <consortium name="Ensembl"/>
        </authorList>
    </citation>
    <scope>IDENTIFICATION</scope>
</reference>
<evidence type="ECO:0000256" key="2">
    <source>
        <dbReference type="ARBA" id="ARBA00023157"/>
    </source>
</evidence>
<dbReference type="Ensembl" id="ENSLBET00000036326.1">
    <property type="protein sequence ID" value="ENSLBEP00000034839.1"/>
    <property type="gene ID" value="ENSLBEG00000026174.1"/>
</dbReference>
<dbReference type="SUPFAM" id="SSF63501">
    <property type="entry name" value="Frizzled cysteine-rich domain"/>
    <property type="match status" value="1"/>
</dbReference>
<dbReference type="PROSITE" id="PS50038">
    <property type="entry name" value="FZ"/>
    <property type="match status" value="1"/>
</dbReference>
<dbReference type="Pfam" id="PF01392">
    <property type="entry name" value="Fz"/>
    <property type="match status" value="1"/>
</dbReference>
<dbReference type="Gene3D" id="1.10.2000.10">
    <property type="entry name" value="Frizzled cysteine-rich domain"/>
    <property type="match status" value="1"/>
</dbReference>
<keyword evidence="2 3" id="KW-1015">Disulfide bond</keyword>
<dbReference type="SMART" id="SM00063">
    <property type="entry name" value="FRI"/>
    <property type="match status" value="1"/>
</dbReference>
<evidence type="ECO:0000313" key="5">
    <source>
        <dbReference type="Ensembl" id="ENSLBEP00000034839.1"/>
    </source>
</evidence>
<dbReference type="Proteomes" id="UP000261660">
    <property type="component" value="Unplaced"/>
</dbReference>
<evidence type="ECO:0000256" key="3">
    <source>
        <dbReference type="PROSITE-ProRule" id="PRU00090"/>
    </source>
</evidence>
<evidence type="ECO:0000313" key="6">
    <source>
        <dbReference type="Proteomes" id="UP000261660"/>
    </source>
</evidence>
<name>A0A3Q3GU19_9LABR</name>
<dbReference type="InterPro" id="IPR020067">
    <property type="entry name" value="Frizzled_dom"/>
</dbReference>
<dbReference type="GeneTree" id="ENSGT00940000166686"/>
<dbReference type="GO" id="GO:0042813">
    <property type="term" value="F:Wnt receptor activity"/>
    <property type="evidence" value="ECO:0007669"/>
    <property type="project" value="TreeGrafter"/>
</dbReference>
<proteinExistence type="predicted"/>
<dbReference type="PANTHER" id="PTHR11309">
    <property type="entry name" value="FRIZZLED"/>
    <property type="match status" value="1"/>
</dbReference>
<dbReference type="PANTHER" id="PTHR11309:SF47">
    <property type="entry name" value="FRIZZLED"/>
    <property type="match status" value="1"/>
</dbReference>
<evidence type="ECO:0000256" key="1">
    <source>
        <dbReference type="ARBA" id="ARBA00022473"/>
    </source>
</evidence>
<dbReference type="STRING" id="56723.ENSLBEP00000034839"/>
<dbReference type="GO" id="GO:0005886">
    <property type="term" value="C:plasma membrane"/>
    <property type="evidence" value="ECO:0007669"/>
    <property type="project" value="TreeGrafter"/>
</dbReference>
<feature type="domain" description="FZ" evidence="4">
    <location>
        <begin position="1"/>
        <end position="92"/>
    </location>
</feature>
<dbReference type="GO" id="GO:0017147">
    <property type="term" value="F:Wnt-protein binding"/>
    <property type="evidence" value="ECO:0007669"/>
    <property type="project" value="TreeGrafter"/>
</dbReference>
<dbReference type="AlphaFoldDB" id="A0A3Q3GU19"/>
<dbReference type="GO" id="GO:0035567">
    <property type="term" value="P:non-canonical Wnt signaling pathway"/>
    <property type="evidence" value="ECO:0007669"/>
    <property type="project" value="TreeGrafter"/>
</dbReference>
<keyword evidence="1" id="KW-0217">Developmental protein</keyword>
<feature type="disulfide bond" evidence="3">
    <location>
        <begin position="57"/>
        <end position="81"/>
    </location>
</feature>
<keyword evidence="6" id="KW-1185">Reference proteome</keyword>
<dbReference type="InterPro" id="IPR036790">
    <property type="entry name" value="Frizzled_dom_sf"/>
</dbReference>
<comment type="caution">
    <text evidence="3">Lacks conserved residue(s) required for the propagation of feature annotation.</text>
</comment>
<reference evidence="5" key="1">
    <citation type="submission" date="2025-08" db="UniProtKB">
        <authorList>
            <consortium name="Ensembl"/>
        </authorList>
    </citation>
    <scope>IDENTIFICATION</scope>
</reference>
<organism evidence="5 6">
    <name type="scientific">Labrus bergylta</name>
    <name type="common">ballan wrasse</name>
    <dbReference type="NCBI Taxonomy" id="56723"/>
    <lineage>
        <taxon>Eukaryota</taxon>
        <taxon>Metazoa</taxon>
        <taxon>Chordata</taxon>
        <taxon>Craniata</taxon>
        <taxon>Vertebrata</taxon>
        <taxon>Euteleostomi</taxon>
        <taxon>Actinopterygii</taxon>
        <taxon>Neopterygii</taxon>
        <taxon>Teleostei</taxon>
        <taxon>Neoteleostei</taxon>
        <taxon>Acanthomorphata</taxon>
        <taxon>Eupercaria</taxon>
        <taxon>Labriformes</taxon>
        <taxon>Labridae</taxon>
        <taxon>Labrus</taxon>
    </lineage>
</organism>
<dbReference type="InterPro" id="IPR015526">
    <property type="entry name" value="Frizzled/SFRP"/>
</dbReference>
<dbReference type="InParanoid" id="A0A3Q3GU19"/>
<accession>A0A3Q3GU19</accession>
<evidence type="ECO:0000259" key="4">
    <source>
        <dbReference type="PROSITE" id="PS50038"/>
    </source>
</evidence>
<protein>
    <recommendedName>
        <fullName evidence="4">FZ domain-containing protein</fullName>
    </recommendedName>
</protein>